<evidence type="ECO:0008006" key="3">
    <source>
        <dbReference type="Google" id="ProtNLM"/>
    </source>
</evidence>
<keyword evidence="2" id="KW-1185">Reference proteome</keyword>
<dbReference type="Proteomes" id="UP001500822">
    <property type="component" value="Unassembled WGS sequence"/>
</dbReference>
<proteinExistence type="predicted"/>
<sequence>MAPMSTPSFDDALSPGVQAPSYEEVTGYTKAGEPTLDFVRDKIEKRAAVAIGAEELASAMPESRELDDLLAERDKAAKAKLEEIRKSMG</sequence>
<reference evidence="2" key="1">
    <citation type="journal article" date="2019" name="Int. J. Syst. Evol. Microbiol.">
        <title>The Global Catalogue of Microorganisms (GCM) 10K type strain sequencing project: providing services to taxonomists for standard genome sequencing and annotation.</title>
        <authorList>
            <consortium name="The Broad Institute Genomics Platform"/>
            <consortium name="The Broad Institute Genome Sequencing Center for Infectious Disease"/>
            <person name="Wu L."/>
            <person name="Ma J."/>
        </authorList>
    </citation>
    <scope>NUCLEOTIDE SEQUENCE [LARGE SCALE GENOMIC DNA]</scope>
    <source>
        <strain evidence="2">JCM 18077</strain>
    </source>
</reference>
<accession>A0ABP8Z640</accession>
<protein>
    <recommendedName>
        <fullName evidence="3">PspA domain-containing protein</fullName>
    </recommendedName>
</protein>
<gene>
    <name evidence="1" type="ORF">GCM10023217_17090</name>
</gene>
<evidence type="ECO:0000313" key="2">
    <source>
        <dbReference type="Proteomes" id="UP001500822"/>
    </source>
</evidence>
<dbReference type="EMBL" id="BAABIE010000006">
    <property type="protein sequence ID" value="GAA4747655.1"/>
    <property type="molecule type" value="Genomic_DNA"/>
</dbReference>
<comment type="caution">
    <text evidence="1">The sequence shown here is derived from an EMBL/GenBank/DDBJ whole genome shotgun (WGS) entry which is preliminary data.</text>
</comment>
<name>A0ABP8Z640_9ACTN</name>
<evidence type="ECO:0000313" key="1">
    <source>
        <dbReference type="EMBL" id="GAA4747655.1"/>
    </source>
</evidence>
<organism evidence="1 2">
    <name type="scientific">Gordonia alkaliphila</name>
    <dbReference type="NCBI Taxonomy" id="1053547"/>
    <lineage>
        <taxon>Bacteria</taxon>
        <taxon>Bacillati</taxon>
        <taxon>Actinomycetota</taxon>
        <taxon>Actinomycetes</taxon>
        <taxon>Mycobacteriales</taxon>
        <taxon>Gordoniaceae</taxon>
        <taxon>Gordonia</taxon>
    </lineage>
</organism>